<feature type="transmembrane region" description="Helical" evidence="1">
    <location>
        <begin position="402"/>
        <end position="424"/>
    </location>
</feature>
<protein>
    <submittedName>
        <fullName evidence="2">Uncharacterized protein</fullName>
    </submittedName>
</protein>
<organism evidence="2 3">
    <name type="scientific">Promethearchaeum syntrophicum</name>
    <dbReference type="NCBI Taxonomy" id="2594042"/>
    <lineage>
        <taxon>Archaea</taxon>
        <taxon>Promethearchaeati</taxon>
        <taxon>Promethearchaeota</taxon>
        <taxon>Promethearchaeia</taxon>
        <taxon>Promethearchaeales</taxon>
        <taxon>Promethearchaeaceae</taxon>
        <taxon>Promethearchaeum</taxon>
    </lineage>
</organism>
<dbReference type="KEGG" id="psyt:DSAG12_00692"/>
<evidence type="ECO:0000313" key="3">
    <source>
        <dbReference type="Proteomes" id="UP000321408"/>
    </source>
</evidence>
<reference evidence="2 3" key="2">
    <citation type="journal article" date="2024" name="Int. J. Syst. Evol. Microbiol.">
        <title>Promethearchaeum syntrophicum gen. nov., sp. nov., an anaerobic, obligately syntrophic archaeon, the first isolate of the lineage 'Asgard' archaea, and proposal of the new archaeal phylum Promethearchaeota phyl. nov. and kingdom Promethearchaeati regn. nov.</title>
        <authorList>
            <person name="Imachi H."/>
            <person name="Nobu M.K."/>
            <person name="Kato S."/>
            <person name="Takaki Y."/>
            <person name="Miyazaki M."/>
            <person name="Miyata M."/>
            <person name="Ogawara M."/>
            <person name="Saito Y."/>
            <person name="Sakai S."/>
            <person name="Tahara Y.O."/>
            <person name="Takano Y."/>
            <person name="Tasumi E."/>
            <person name="Uematsu K."/>
            <person name="Yoshimura T."/>
            <person name="Itoh T."/>
            <person name="Ohkuma M."/>
            <person name="Takai K."/>
        </authorList>
    </citation>
    <scope>NUCLEOTIDE SEQUENCE [LARGE SCALE GENOMIC DNA]</scope>
    <source>
        <strain evidence="2 3">MK-D1</strain>
    </source>
</reference>
<keyword evidence="1" id="KW-1133">Transmembrane helix</keyword>
<sequence length="508" mass="60965">MTWKSEFLQKFTFLCQKFHTSIEFMKELEEDISNYDEIILHEFSLSYNQRRKGAIAITLVYLFLINLVYIIFSFSLSFFFIFITLGLMIYIYLLDIHKNFVQFKENSNTNKYHFLSLQMNIILLSIKEMEDKNLILMEILEQEPEIGINIRKVLSKINLGHNIKNNLKNIIFYSPSFNVYFRDLLESNYNFEIIENIDSFQNYYENKFEIFINSLDTRLSLFFFFNLFFPIGFLFMFSINSLTYEQVLIAIFLFILIQKIFIRKILNEKIQLIGGINSLKSEDKKFLKSFLKFFYHFSNYLSWNPPELALYQSILKLSPKEKSKLNLDKYNFSLDFKSLNQFLKTIFLNFQSSSAKIFYTVIKRIFRLNSSQSPNLFRDMSKIIHKHMELGDKQEIAYNSSYIKVIIFKILLVFILGILTPIIYRFQEISQLLYNFNYLAEIIDNMYSLDNYFLTIFISLIFIFISIQSFNEVYNFKDSKKLDYFLILMFFICLITSTFLWNSLIFFS</sequence>
<feature type="transmembrane region" description="Helical" evidence="1">
    <location>
        <begin position="452"/>
        <end position="470"/>
    </location>
</feature>
<dbReference type="GeneID" id="41328695"/>
<evidence type="ECO:0000256" key="1">
    <source>
        <dbReference type="SAM" id="Phobius"/>
    </source>
</evidence>
<feature type="transmembrane region" description="Helical" evidence="1">
    <location>
        <begin position="53"/>
        <end position="72"/>
    </location>
</feature>
<evidence type="ECO:0000313" key="2">
    <source>
        <dbReference type="EMBL" id="QEE14871.1"/>
    </source>
</evidence>
<keyword evidence="1" id="KW-0812">Transmembrane</keyword>
<name>A0A5B9D7B3_9ARCH</name>
<feature type="transmembrane region" description="Helical" evidence="1">
    <location>
        <begin position="243"/>
        <end position="262"/>
    </location>
</feature>
<dbReference type="Proteomes" id="UP000321408">
    <property type="component" value="Chromosome"/>
</dbReference>
<reference evidence="2 3" key="1">
    <citation type="journal article" date="2020" name="Nature">
        <title>Isolation of an archaeon at the prokaryote-eukaryote interface.</title>
        <authorList>
            <person name="Imachi H."/>
            <person name="Nobu M.K."/>
            <person name="Nakahara N."/>
            <person name="Morono Y."/>
            <person name="Ogawara M."/>
            <person name="Takaki Y."/>
            <person name="Takano Y."/>
            <person name="Uematsu K."/>
            <person name="Ikuta T."/>
            <person name="Ito M."/>
            <person name="Matsui Y."/>
            <person name="Miyazaki M."/>
            <person name="Murata K."/>
            <person name="Saito Y."/>
            <person name="Sakai S."/>
            <person name="Song C."/>
            <person name="Tasumi E."/>
            <person name="Yamanaka Y."/>
            <person name="Yamaguchi T."/>
            <person name="Kamagata Y."/>
            <person name="Tamaki H."/>
            <person name="Takai K."/>
        </authorList>
    </citation>
    <scope>NUCLEOTIDE SEQUENCE [LARGE SCALE GENOMIC DNA]</scope>
    <source>
        <strain evidence="2 3">MK-D1</strain>
    </source>
</reference>
<dbReference type="EMBL" id="CP042905">
    <property type="protein sequence ID" value="QEE14871.1"/>
    <property type="molecule type" value="Genomic_DNA"/>
</dbReference>
<accession>A0A5B9D7B3</accession>
<feature type="transmembrane region" description="Helical" evidence="1">
    <location>
        <begin position="482"/>
        <end position="507"/>
    </location>
</feature>
<proteinExistence type="predicted"/>
<gene>
    <name evidence="2" type="ORF">DSAG12_00692</name>
</gene>
<feature type="transmembrane region" description="Helical" evidence="1">
    <location>
        <begin position="219"/>
        <end position="237"/>
    </location>
</feature>
<dbReference type="RefSeq" id="WP_147661807.1">
    <property type="nucleotide sequence ID" value="NZ_CP042905.2"/>
</dbReference>
<feature type="transmembrane region" description="Helical" evidence="1">
    <location>
        <begin position="78"/>
        <end position="94"/>
    </location>
</feature>
<keyword evidence="3" id="KW-1185">Reference proteome</keyword>
<dbReference type="AlphaFoldDB" id="A0A5B9D7B3"/>
<keyword evidence="1" id="KW-0472">Membrane</keyword>